<evidence type="ECO:0000256" key="5">
    <source>
        <dbReference type="ARBA" id="ARBA00023285"/>
    </source>
</evidence>
<keyword evidence="2" id="KW-0479">Metal-binding</keyword>
<evidence type="ECO:0000256" key="2">
    <source>
        <dbReference type="ARBA" id="ARBA00022723"/>
    </source>
</evidence>
<dbReference type="PROSITE" id="PS00758">
    <property type="entry name" value="ARGE_DAPE_CPG2_1"/>
    <property type="match status" value="1"/>
</dbReference>
<dbReference type="InterPro" id="IPR036264">
    <property type="entry name" value="Bact_exopeptidase_dim_dom"/>
</dbReference>
<dbReference type="PANTHER" id="PTHR43808:SF31">
    <property type="entry name" value="N-ACETYL-L-CITRULLINE DEACETYLASE"/>
    <property type="match status" value="1"/>
</dbReference>
<dbReference type="GO" id="GO:0046872">
    <property type="term" value="F:metal ion binding"/>
    <property type="evidence" value="ECO:0007669"/>
    <property type="project" value="UniProtKB-KW"/>
</dbReference>
<dbReference type="STRING" id="408657.SAMN04487995_5688"/>
<sequence>MSSLIDSENIQQLTQEVISLLKKLIETPSFSKEEDNTAALIQDFFRQKEIPFQTKKNNIWAYNKYFDAAKPTVLLNSHHDTVKPNKSWTLDPFQALVEDDKLFGLGSNDAGGCLVSLIATFCHFYNRQNLTYNIVIAATAEEEISGKEGLEIVVPELPEIAFAIVGEPTEMHLAVAEKGLLVLDCTAKGKSGHAAREEGDNAIYKAIRDIEWIRNYKFPKVSPTLGPIKMSVTIINAGTQHNVVPDTCVFTIDVRATDQYTLEEIIEVIQENIQSEVSARSIRLRPSSIRMEHPIVQAGLKRGRTAYGSPTTSDQALLDCPSLKMGPGHSERSHTANEFIYLHEIEAGILQYISMLEEVVTK</sequence>
<dbReference type="EMBL" id="FNXY01000010">
    <property type="protein sequence ID" value="SEJ64316.1"/>
    <property type="molecule type" value="Genomic_DNA"/>
</dbReference>
<dbReference type="Pfam" id="PF07687">
    <property type="entry name" value="M20_dimer"/>
    <property type="match status" value="1"/>
</dbReference>
<proteinExistence type="predicted"/>
<dbReference type="SUPFAM" id="SSF53187">
    <property type="entry name" value="Zn-dependent exopeptidases"/>
    <property type="match status" value="1"/>
</dbReference>
<dbReference type="PANTHER" id="PTHR43808">
    <property type="entry name" value="ACETYLORNITHINE DEACETYLASE"/>
    <property type="match status" value="1"/>
</dbReference>
<dbReference type="RefSeq" id="WP_090341321.1">
    <property type="nucleotide sequence ID" value="NZ_FNXY01000010.1"/>
</dbReference>
<evidence type="ECO:0000259" key="6">
    <source>
        <dbReference type="Pfam" id="PF07687"/>
    </source>
</evidence>
<dbReference type="Gene3D" id="3.30.70.360">
    <property type="match status" value="1"/>
</dbReference>
<dbReference type="Gene3D" id="3.40.630.10">
    <property type="entry name" value="Zn peptidases"/>
    <property type="match status" value="1"/>
</dbReference>
<dbReference type="AlphaFoldDB" id="A0A1H7AHB8"/>
<name>A0A1H7AHB8_9BACT</name>
<evidence type="ECO:0000313" key="7">
    <source>
        <dbReference type="EMBL" id="SEJ64316.1"/>
    </source>
</evidence>
<dbReference type="GO" id="GO:0006526">
    <property type="term" value="P:L-arginine biosynthetic process"/>
    <property type="evidence" value="ECO:0007669"/>
    <property type="project" value="TreeGrafter"/>
</dbReference>
<accession>A0A1H7AHB8</accession>
<dbReference type="InterPro" id="IPR011650">
    <property type="entry name" value="Peptidase_M20_dimer"/>
</dbReference>
<protein>
    <submittedName>
        <fullName evidence="7">Acetylornithine deacetylase</fullName>
    </submittedName>
</protein>
<evidence type="ECO:0000256" key="3">
    <source>
        <dbReference type="ARBA" id="ARBA00022801"/>
    </source>
</evidence>
<keyword evidence="5" id="KW-0170">Cobalt</keyword>
<reference evidence="7 8" key="1">
    <citation type="submission" date="2016-10" db="EMBL/GenBank/DDBJ databases">
        <authorList>
            <person name="de Groot N.N."/>
        </authorList>
    </citation>
    <scope>NUCLEOTIDE SEQUENCE [LARGE SCALE GENOMIC DNA]</scope>
    <source>
        <strain evidence="7 8">DSM 19938</strain>
    </source>
</reference>
<gene>
    <name evidence="7" type="ORF">SAMN04487995_5688</name>
</gene>
<dbReference type="CDD" id="cd05651">
    <property type="entry name" value="M20_ArgE_DapE-like"/>
    <property type="match status" value="1"/>
</dbReference>
<dbReference type="Proteomes" id="UP000199532">
    <property type="component" value="Unassembled WGS sequence"/>
</dbReference>
<dbReference type="InterPro" id="IPR050072">
    <property type="entry name" value="Peptidase_M20A"/>
</dbReference>
<feature type="domain" description="Peptidase M20 dimerisation" evidence="6">
    <location>
        <begin position="175"/>
        <end position="276"/>
    </location>
</feature>
<dbReference type="InterPro" id="IPR002933">
    <property type="entry name" value="Peptidase_M20"/>
</dbReference>
<dbReference type="Pfam" id="PF01546">
    <property type="entry name" value="Peptidase_M20"/>
    <property type="match status" value="1"/>
</dbReference>
<organism evidence="7 8">
    <name type="scientific">Dyadobacter koreensis</name>
    <dbReference type="NCBI Taxonomy" id="408657"/>
    <lineage>
        <taxon>Bacteria</taxon>
        <taxon>Pseudomonadati</taxon>
        <taxon>Bacteroidota</taxon>
        <taxon>Cytophagia</taxon>
        <taxon>Cytophagales</taxon>
        <taxon>Spirosomataceae</taxon>
        <taxon>Dyadobacter</taxon>
    </lineage>
</organism>
<keyword evidence="3" id="KW-0378">Hydrolase</keyword>
<evidence type="ECO:0000256" key="4">
    <source>
        <dbReference type="ARBA" id="ARBA00022833"/>
    </source>
</evidence>
<evidence type="ECO:0000256" key="1">
    <source>
        <dbReference type="ARBA" id="ARBA00001947"/>
    </source>
</evidence>
<comment type="cofactor">
    <cofactor evidence="1">
        <name>Zn(2+)</name>
        <dbReference type="ChEBI" id="CHEBI:29105"/>
    </cofactor>
</comment>
<keyword evidence="8" id="KW-1185">Reference proteome</keyword>
<dbReference type="InterPro" id="IPR001261">
    <property type="entry name" value="ArgE/DapE_CS"/>
</dbReference>
<dbReference type="GO" id="GO:0008777">
    <property type="term" value="F:acetylornithine deacetylase activity"/>
    <property type="evidence" value="ECO:0007669"/>
    <property type="project" value="TreeGrafter"/>
</dbReference>
<dbReference type="SUPFAM" id="SSF55031">
    <property type="entry name" value="Bacterial exopeptidase dimerisation domain"/>
    <property type="match status" value="1"/>
</dbReference>
<keyword evidence="4" id="KW-0862">Zinc</keyword>
<dbReference type="OrthoDB" id="9792335at2"/>
<evidence type="ECO:0000313" key="8">
    <source>
        <dbReference type="Proteomes" id="UP000199532"/>
    </source>
</evidence>